<feature type="region of interest" description="Disordered" evidence="1">
    <location>
        <begin position="1"/>
        <end position="32"/>
    </location>
</feature>
<evidence type="ECO:0000313" key="4">
    <source>
        <dbReference type="Proteomes" id="UP000005446"/>
    </source>
</evidence>
<feature type="domain" description="TFIIS central" evidence="2">
    <location>
        <begin position="207"/>
        <end position="332"/>
    </location>
</feature>
<feature type="compositionally biased region" description="Polar residues" evidence="1">
    <location>
        <begin position="181"/>
        <end position="190"/>
    </location>
</feature>
<dbReference type="InterPro" id="IPR012921">
    <property type="entry name" value="SPOC_C"/>
</dbReference>
<dbReference type="AlphaFoldDB" id="H0EW98"/>
<dbReference type="GO" id="GO:0031440">
    <property type="term" value="P:regulation of mRNA 3'-end processing"/>
    <property type="evidence" value="ECO:0007669"/>
    <property type="project" value="TreeGrafter"/>
</dbReference>
<dbReference type="GO" id="GO:0005634">
    <property type="term" value="C:nucleus"/>
    <property type="evidence" value="ECO:0007669"/>
    <property type="project" value="TreeGrafter"/>
</dbReference>
<dbReference type="InterPro" id="IPR036575">
    <property type="entry name" value="TFIIS_cen_dom_sf"/>
</dbReference>
<feature type="region of interest" description="Disordered" evidence="1">
    <location>
        <begin position="519"/>
        <end position="573"/>
    </location>
</feature>
<dbReference type="OrthoDB" id="79252at2759"/>
<keyword evidence="4" id="KW-1185">Reference proteome</keyword>
<dbReference type="EMBL" id="AGUE01000204">
    <property type="protein sequence ID" value="EHK97202.1"/>
    <property type="molecule type" value="Genomic_DNA"/>
</dbReference>
<dbReference type="PANTHER" id="PTHR11477:SF11">
    <property type="entry name" value="TRANSCRIPTION FACTOR BYE1"/>
    <property type="match status" value="1"/>
</dbReference>
<evidence type="ECO:0000313" key="3">
    <source>
        <dbReference type="EMBL" id="EHK97202.1"/>
    </source>
</evidence>
<name>H0EW98_GLAL7</name>
<dbReference type="SUPFAM" id="SSF46942">
    <property type="entry name" value="Elongation factor TFIIS domain 2"/>
    <property type="match status" value="1"/>
</dbReference>
<organism evidence="3 4">
    <name type="scientific">Glarea lozoyensis (strain ATCC 74030 / MF5533)</name>
    <dbReference type="NCBI Taxonomy" id="1104152"/>
    <lineage>
        <taxon>Eukaryota</taxon>
        <taxon>Fungi</taxon>
        <taxon>Dikarya</taxon>
        <taxon>Ascomycota</taxon>
        <taxon>Pezizomycotina</taxon>
        <taxon>Leotiomycetes</taxon>
        <taxon>Helotiales</taxon>
        <taxon>Helotiaceae</taxon>
        <taxon>Glarea</taxon>
    </lineage>
</organism>
<dbReference type="Proteomes" id="UP000005446">
    <property type="component" value="Unassembled WGS sequence"/>
</dbReference>
<evidence type="ECO:0000256" key="1">
    <source>
        <dbReference type="SAM" id="MobiDB-lite"/>
    </source>
</evidence>
<feature type="region of interest" description="Disordered" evidence="1">
    <location>
        <begin position="98"/>
        <end position="199"/>
    </location>
</feature>
<dbReference type="HOGENOM" id="CLU_009292_0_0_1"/>
<dbReference type="PANTHER" id="PTHR11477">
    <property type="entry name" value="TRANSCRIPTION FACTOR S-II ZINC FINGER DOMAIN-CONTAINING PROTEIN"/>
    <property type="match status" value="1"/>
</dbReference>
<dbReference type="GO" id="GO:0006368">
    <property type="term" value="P:transcription elongation by RNA polymerase II"/>
    <property type="evidence" value="ECO:0007669"/>
    <property type="project" value="TreeGrafter"/>
</dbReference>
<dbReference type="Pfam" id="PF07744">
    <property type="entry name" value="SPOC"/>
    <property type="match status" value="1"/>
</dbReference>
<proteinExistence type="predicted"/>
<feature type="compositionally biased region" description="Polar residues" evidence="1">
    <location>
        <begin position="519"/>
        <end position="556"/>
    </location>
</feature>
<sequence length="641" mass="71394">MADLLDEPIAPKKKATKKTAKKTEEPEDEEPEIIRCVCGVTETTDDDDEPWIARFEEDAPEHYRCEKHNPTFPPHKELLDGLKKGKKIWLERRAKVNQEIAEEKKSKKKGGKKGKSTKRASEASELNLPTNGKAKSPSASVPPPAEEKKPVARSASTKRKARDESQDKESIKEPQAKVRKTSPTPATQPQKSPPSDLPVKIMDLESMRAGVAKKIKERLVPCIKLAIKNGVYTLYMGDTIDSKAERLAIQIEDAITAAYPDKEPYRTRFTAIISNLKQNQELCNGLLTRSLVPKTLATMSTDDMASKELKRETAKMKAALDKQSIMIQDDNTPRVRRTHKGDEVVEGDDFVDHEATTATATSRTPPANGPGEDPDIDRMLDDVSPPYSPAADFSDPEIVWRGNVVMESVAKFPAFAKLVAGVDVSRKQPWTEIISKDLKVAGHTDGFKALFDYFHSRERYGVLADKGTGNVRDIYLIPMLPSPSPIPEFIYNLEEHRVPENRTEKTLLVTLVIRNNDWNPETAQTPSNGPEAQSPSVSSTFATPQPPQNNESTSAADQAKRDEQKRLQEQNEPIARSILGTFAGAPTVAFLMPMAHMMRPVEWEIIRDILGTDEKARIDLKHLSNVLEIRMKAHDENPPAA</sequence>
<feature type="compositionally biased region" description="Basic and acidic residues" evidence="1">
    <location>
        <begin position="161"/>
        <end position="176"/>
    </location>
</feature>
<feature type="compositionally biased region" description="Basic residues" evidence="1">
    <location>
        <begin position="11"/>
        <end position="20"/>
    </location>
</feature>
<comment type="caution">
    <text evidence="3">The sequence shown here is derived from an EMBL/GenBank/DDBJ whole genome shotgun (WGS) entry which is preliminary data.</text>
</comment>
<reference evidence="3 4" key="1">
    <citation type="journal article" date="2012" name="Eukaryot. Cell">
        <title>Genome sequence of the fungus Glarea lozoyensis: the first genome sequence of a species from the Helotiaceae family.</title>
        <authorList>
            <person name="Youssar L."/>
            <person name="Gruening B.A."/>
            <person name="Erxleben A."/>
            <person name="Guenther S."/>
            <person name="Huettel W."/>
        </authorList>
    </citation>
    <scope>NUCLEOTIDE SEQUENCE [LARGE SCALE GENOMIC DNA]</scope>
    <source>
        <strain evidence="4">ATCC 74030 / MF5533</strain>
    </source>
</reference>
<accession>H0EW98</accession>
<feature type="compositionally biased region" description="Basic residues" evidence="1">
    <location>
        <begin position="106"/>
        <end position="118"/>
    </location>
</feature>
<dbReference type="CDD" id="cd21538">
    <property type="entry name" value="SPOC_TFIIS"/>
    <property type="match status" value="1"/>
</dbReference>
<dbReference type="Pfam" id="PF23257">
    <property type="entry name" value="DUF7071"/>
    <property type="match status" value="1"/>
</dbReference>
<gene>
    <name evidence="3" type="ORF">M7I_7061</name>
</gene>
<evidence type="ECO:0000259" key="2">
    <source>
        <dbReference type="PROSITE" id="PS51321"/>
    </source>
</evidence>
<dbReference type="InParanoid" id="H0EW98"/>
<feature type="region of interest" description="Disordered" evidence="1">
    <location>
        <begin position="349"/>
        <end position="373"/>
    </location>
</feature>
<dbReference type="GO" id="GO:0000977">
    <property type="term" value="F:RNA polymerase II transcription regulatory region sequence-specific DNA binding"/>
    <property type="evidence" value="ECO:0007669"/>
    <property type="project" value="TreeGrafter"/>
</dbReference>
<dbReference type="InterPro" id="IPR003618">
    <property type="entry name" value="TFIIS_cen_dom"/>
</dbReference>
<dbReference type="InterPro" id="IPR055499">
    <property type="entry name" value="DUF7071"/>
</dbReference>
<dbReference type="GO" id="GO:0001139">
    <property type="term" value="F:RNA polymerase II complex recruiting activity"/>
    <property type="evidence" value="ECO:0007669"/>
    <property type="project" value="TreeGrafter"/>
</dbReference>
<dbReference type="Pfam" id="PF07500">
    <property type="entry name" value="TFIIS_M"/>
    <property type="match status" value="1"/>
</dbReference>
<dbReference type="Gene3D" id="1.10.472.30">
    <property type="entry name" value="Transcription elongation factor S-II, central domain"/>
    <property type="match status" value="1"/>
</dbReference>
<dbReference type="SMART" id="SM00510">
    <property type="entry name" value="TFS2M"/>
    <property type="match status" value="1"/>
</dbReference>
<dbReference type="GO" id="GO:0031564">
    <property type="term" value="P:transcription antitermination"/>
    <property type="evidence" value="ECO:0007669"/>
    <property type="project" value="TreeGrafter"/>
</dbReference>
<feature type="compositionally biased region" description="Basic and acidic residues" evidence="1">
    <location>
        <begin position="558"/>
        <end position="569"/>
    </location>
</feature>
<protein>
    <submittedName>
        <fullName evidence="3">Putative Transcription factor bye1</fullName>
    </submittedName>
</protein>
<dbReference type="GO" id="GO:0006362">
    <property type="term" value="P:transcription elongation by RNA polymerase I"/>
    <property type="evidence" value="ECO:0007669"/>
    <property type="project" value="TreeGrafter"/>
</dbReference>
<dbReference type="PROSITE" id="PS51321">
    <property type="entry name" value="TFIIS_CENTRAL"/>
    <property type="match status" value="1"/>
</dbReference>